<evidence type="ECO:0000313" key="6">
    <source>
        <dbReference type="EMBL" id="CAD7194533.1"/>
    </source>
</evidence>
<evidence type="ECO:0000256" key="3">
    <source>
        <dbReference type="ARBA" id="ARBA00023242"/>
    </source>
</evidence>
<feature type="domain" description="Pre-mRNA 3'-end-processing endonuclease polyadenylation factor C-term" evidence="5">
    <location>
        <begin position="3"/>
        <end position="70"/>
    </location>
</feature>
<evidence type="ECO:0000259" key="5">
    <source>
        <dbReference type="Pfam" id="PF11718"/>
    </source>
</evidence>
<keyword evidence="2" id="KW-0507">mRNA processing</keyword>
<dbReference type="GO" id="GO:0006397">
    <property type="term" value="P:mRNA processing"/>
    <property type="evidence" value="ECO:0007669"/>
    <property type="project" value="UniProtKB-KW"/>
</dbReference>
<sequence>MAECLIEMLQEMFGEDSVPKIFKGEKLYVTVDGKKANIDLLNLDVTCEEDETFQQIVQTAVTKLFQSLAPPRTEGSKPTFAWGGEWKTIMKNYVSSLNQVLDLDLPILSSLAQYETSIVCERSENLSVSSLVIPNCSDSFSAVSAMGSLQYVSVSPDHKVSSSSKGVPRVVPNLMLRTAKGDWLILSVPPVFESEMDSLQVGPCCDLKEVNPHLRGGRVENHLGKTTVHPTEIRTSISPSSAVELITTSALANYATEGWVVKSQPALLTSHSQPVPEKRKELFFFVTGKFDTGEDGIMEPTGIMEPLNFRLIIEANSNGLWLNCTRQPPIARGERLPIQLCGCAHSSSSDKDSIGIPSSVDSPSDFTDEETPPSKDDIACLFCDGLFTDDAHGEAITGPEQPCSFYLYAPKKFLSCHTVERKWLLRVVFLSQR</sequence>
<comment type="subcellular location">
    <subcellularLocation>
        <location evidence="1">Nucleus</location>
    </subcellularLocation>
</comment>
<gene>
    <name evidence="6" type="ORF">TDIB3V08_LOCUS955</name>
</gene>
<dbReference type="InterPro" id="IPR021718">
    <property type="entry name" value="CPSF73-100_C"/>
</dbReference>
<dbReference type="Pfam" id="PF11718">
    <property type="entry name" value="CPSF73-100_C"/>
    <property type="match status" value="1"/>
</dbReference>
<dbReference type="GO" id="GO:0005634">
    <property type="term" value="C:nucleus"/>
    <property type="evidence" value="ECO:0007669"/>
    <property type="project" value="UniProtKB-SubCell"/>
</dbReference>
<name>A0A7R8VCA6_TIMDO</name>
<evidence type="ECO:0000256" key="1">
    <source>
        <dbReference type="ARBA" id="ARBA00004123"/>
    </source>
</evidence>
<dbReference type="EMBL" id="OA564509">
    <property type="protein sequence ID" value="CAD7194533.1"/>
    <property type="molecule type" value="Genomic_DNA"/>
</dbReference>
<reference evidence="6" key="1">
    <citation type="submission" date="2020-11" db="EMBL/GenBank/DDBJ databases">
        <authorList>
            <person name="Tran Van P."/>
        </authorList>
    </citation>
    <scope>NUCLEOTIDE SEQUENCE</scope>
</reference>
<protein>
    <recommendedName>
        <fullName evidence="5">Pre-mRNA 3'-end-processing endonuclease polyadenylation factor C-term domain-containing protein</fullName>
    </recommendedName>
</protein>
<proteinExistence type="predicted"/>
<feature type="region of interest" description="Disordered" evidence="4">
    <location>
        <begin position="346"/>
        <end position="373"/>
    </location>
</feature>
<evidence type="ECO:0000256" key="2">
    <source>
        <dbReference type="ARBA" id="ARBA00022664"/>
    </source>
</evidence>
<evidence type="ECO:0000256" key="4">
    <source>
        <dbReference type="SAM" id="MobiDB-lite"/>
    </source>
</evidence>
<keyword evidence="3" id="KW-0539">Nucleus</keyword>
<accession>A0A7R8VCA6</accession>
<dbReference type="AlphaFoldDB" id="A0A7R8VCA6"/>
<organism evidence="6">
    <name type="scientific">Timema douglasi</name>
    <name type="common">Walking stick</name>
    <dbReference type="NCBI Taxonomy" id="61478"/>
    <lineage>
        <taxon>Eukaryota</taxon>
        <taxon>Metazoa</taxon>
        <taxon>Ecdysozoa</taxon>
        <taxon>Arthropoda</taxon>
        <taxon>Hexapoda</taxon>
        <taxon>Insecta</taxon>
        <taxon>Pterygota</taxon>
        <taxon>Neoptera</taxon>
        <taxon>Polyneoptera</taxon>
        <taxon>Phasmatodea</taxon>
        <taxon>Timematodea</taxon>
        <taxon>Timematoidea</taxon>
        <taxon>Timematidae</taxon>
        <taxon>Timema</taxon>
    </lineage>
</organism>